<name>A0A8X8B161_BRACI</name>
<keyword evidence="2" id="KW-0812">Transmembrane</keyword>
<sequence>MQFQKLCMPFLKFKKDEAIALGGQALNLKLPFGEMEVLRSNMDLIKRQLGLEEVEILSASDPDDVAKAGPLASLLTQNPPSPGSPTAIFVNRSSCIKREKSSTTSQRLKKVWEFAAFLFIFTSQILYFLFFLINNTISFL</sequence>
<feature type="transmembrane region" description="Helical" evidence="2">
    <location>
        <begin position="111"/>
        <end position="133"/>
    </location>
</feature>
<dbReference type="PANTHER" id="PTHR45794:SF1">
    <property type="entry name" value="LEUCINE--TRNA LIGASE, CYTOPLASMIC"/>
    <property type="match status" value="1"/>
</dbReference>
<dbReference type="EMBL" id="JAAMPC010000003">
    <property type="protein sequence ID" value="KAG2320094.1"/>
    <property type="molecule type" value="Genomic_DNA"/>
</dbReference>
<reference evidence="3 4" key="1">
    <citation type="submission" date="2020-02" db="EMBL/GenBank/DDBJ databases">
        <authorList>
            <person name="Ma Q."/>
            <person name="Huang Y."/>
            <person name="Song X."/>
            <person name="Pei D."/>
        </authorList>
    </citation>
    <scope>NUCLEOTIDE SEQUENCE [LARGE SCALE GENOMIC DNA]</scope>
    <source>
        <strain evidence="3">Sxm20200214</strain>
        <tissue evidence="3">Leaf</tissue>
    </source>
</reference>
<gene>
    <name evidence="3" type="ORF">Bca52824_013307</name>
</gene>
<dbReference type="OrthoDB" id="1729715at2759"/>
<protein>
    <submittedName>
        <fullName evidence="3">Uncharacterized protein</fullName>
    </submittedName>
</protein>
<comment type="caution">
    <text evidence="3">The sequence shown here is derived from an EMBL/GenBank/DDBJ whole genome shotgun (WGS) entry which is preliminary data.</text>
</comment>
<evidence type="ECO:0000256" key="2">
    <source>
        <dbReference type="SAM" id="Phobius"/>
    </source>
</evidence>
<evidence type="ECO:0000313" key="3">
    <source>
        <dbReference type="EMBL" id="KAG2320094.1"/>
    </source>
</evidence>
<organism evidence="3 4">
    <name type="scientific">Brassica carinata</name>
    <name type="common">Ethiopian mustard</name>
    <name type="synonym">Abyssinian cabbage</name>
    <dbReference type="NCBI Taxonomy" id="52824"/>
    <lineage>
        <taxon>Eukaryota</taxon>
        <taxon>Viridiplantae</taxon>
        <taxon>Streptophyta</taxon>
        <taxon>Embryophyta</taxon>
        <taxon>Tracheophyta</taxon>
        <taxon>Spermatophyta</taxon>
        <taxon>Magnoliopsida</taxon>
        <taxon>eudicotyledons</taxon>
        <taxon>Gunneridae</taxon>
        <taxon>Pentapetalae</taxon>
        <taxon>rosids</taxon>
        <taxon>malvids</taxon>
        <taxon>Brassicales</taxon>
        <taxon>Brassicaceae</taxon>
        <taxon>Brassiceae</taxon>
        <taxon>Brassica</taxon>
    </lineage>
</organism>
<dbReference type="AlphaFoldDB" id="A0A8X8B161"/>
<dbReference type="GO" id="GO:0004823">
    <property type="term" value="F:leucine-tRNA ligase activity"/>
    <property type="evidence" value="ECO:0007669"/>
    <property type="project" value="InterPro"/>
</dbReference>
<keyword evidence="2" id="KW-1133">Transmembrane helix</keyword>
<dbReference type="PANTHER" id="PTHR45794">
    <property type="entry name" value="LEUCYL-TRNA SYNTHETASE"/>
    <property type="match status" value="1"/>
</dbReference>
<dbReference type="InterPro" id="IPR004493">
    <property type="entry name" value="Leu-tRNA-synth_Ia_arc/euk"/>
</dbReference>
<dbReference type="GO" id="GO:0006429">
    <property type="term" value="P:leucyl-tRNA aminoacylation"/>
    <property type="evidence" value="ECO:0007669"/>
    <property type="project" value="InterPro"/>
</dbReference>
<evidence type="ECO:0000313" key="4">
    <source>
        <dbReference type="Proteomes" id="UP000886595"/>
    </source>
</evidence>
<comment type="similarity">
    <text evidence="1">Belongs to the class-I aminoacyl-tRNA synthetase family.</text>
</comment>
<proteinExistence type="inferred from homology"/>
<accession>A0A8X8B161</accession>
<dbReference type="Proteomes" id="UP000886595">
    <property type="component" value="Unassembled WGS sequence"/>
</dbReference>
<evidence type="ECO:0000256" key="1">
    <source>
        <dbReference type="ARBA" id="ARBA00005594"/>
    </source>
</evidence>
<keyword evidence="2" id="KW-0472">Membrane</keyword>
<dbReference type="GO" id="GO:0005524">
    <property type="term" value="F:ATP binding"/>
    <property type="evidence" value="ECO:0007669"/>
    <property type="project" value="InterPro"/>
</dbReference>
<keyword evidence="4" id="KW-1185">Reference proteome</keyword>